<dbReference type="EMBL" id="JACHDB010000001">
    <property type="protein sequence ID" value="MBB5433164.1"/>
    <property type="molecule type" value="Genomic_DNA"/>
</dbReference>
<evidence type="ECO:0000313" key="2">
    <source>
        <dbReference type="EMBL" id="MBB5433164.1"/>
    </source>
</evidence>
<feature type="compositionally biased region" description="Basic residues" evidence="1">
    <location>
        <begin position="154"/>
        <end position="166"/>
    </location>
</feature>
<feature type="compositionally biased region" description="Basic residues" evidence="1">
    <location>
        <begin position="81"/>
        <end position="92"/>
    </location>
</feature>
<feature type="region of interest" description="Disordered" evidence="1">
    <location>
        <begin position="1"/>
        <end position="276"/>
    </location>
</feature>
<evidence type="ECO:0000256" key="1">
    <source>
        <dbReference type="SAM" id="MobiDB-lite"/>
    </source>
</evidence>
<keyword evidence="3" id="KW-1185">Reference proteome</keyword>
<proteinExistence type="predicted"/>
<accession>A0A7W8VEP8</accession>
<gene>
    <name evidence="2" type="ORF">HDA36_003248</name>
</gene>
<comment type="caution">
    <text evidence="2">The sequence shown here is derived from an EMBL/GenBank/DDBJ whole genome shotgun (WGS) entry which is preliminary data.</text>
</comment>
<sequence>MRSTPRGDGRPGGPGDHPRSQQPFLRTRRLPGAGLNRVATTEETTEEGRWPGVPPGCGVSRGRGSGGRRRRRQGRGGGLGRVRRLTGRRFRRAATADAGLGWGPRPGAASHRVKVQAGGDGGRGAGRSVRRGTPQGGGSDRRRRRRQGQGGRLGRVRRPTGRRFRRAATAGGVPAGRSGAAPHRAGVQTGGDGEGRDRAGTSAGCGAPRGGGSGGQRRREGCRPVGQARHPTGRRFKQAATAGAGPGRRSSFRPALPERAAPEEGGQSRRAGVRGPCPPCRIIGADRAGRPAHLLGGPNDVYRRVATPAGPHTPSPVTHSDRAGGFAAGGFRHSAPCRPSPVSGPLFPFFGPPPILHHRPDQGRQGPWRADPGPGCAPRRHRGDVEVRRALPHTLTVRVRAGQRGFGGLW</sequence>
<reference evidence="2 3" key="1">
    <citation type="submission" date="2020-08" db="EMBL/GenBank/DDBJ databases">
        <title>Sequencing the genomes of 1000 actinobacteria strains.</title>
        <authorList>
            <person name="Klenk H.-P."/>
        </authorList>
    </citation>
    <scope>NUCLEOTIDE SEQUENCE [LARGE SCALE GENOMIC DNA]</scope>
    <source>
        <strain evidence="2 3">DSM 44551</strain>
    </source>
</reference>
<organism evidence="2 3">
    <name type="scientific">Nocardiopsis composta</name>
    <dbReference type="NCBI Taxonomy" id="157465"/>
    <lineage>
        <taxon>Bacteria</taxon>
        <taxon>Bacillati</taxon>
        <taxon>Actinomycetota</taxon>
        <taxon>Actinomycetes</taxon>
        <taxon>Streptosporangiales</taxon>
        <taxon>Nocardiopsidaceae</taxon>
        <taxon>Nocardiopsis</taxon>
    </lineage>
</organism>
<dbReference type="Proteomes" id="UP000572635">
    <property type="component" value="Unassembled WGS sequence"/>
</dbReference>
<evidence type="ECO:0000313" key="3">
    <source>
        <dbReference type="Proteomes" id="UP000572635"/>
    </source>
</evidence>
<name>A0A7W8VEP8_9ACTN</name>
<protein>
    <submittedName>
        <fullName evidence="2">Uncharacterized protein</fullName>
    </submittedName>
</protein>
<dbReference type="AlphaFoldDB" id="A0A7W8VEP8"/>
<feature type="region of interest" description="Disordered" evidence="1">
    <location>
        <begin position="358"/>
        <end position="383"/>
    </location>
</feature>